<reference evidence="1" key="1">
    <citation type="submission" date="2012-11" db="EMBL/GenBank/DDBJ databases">
        <title>Permanent draft genomes of Rhodopirellula europaea strain SH398 and 6C.</title>
        <authorList>
            <person name="Richter M."/>
            <person name="Richter-Heitmann T."/>
            <person name="Frank C."/>
            <person name="Harder J."/>
            <person name="Glockner F.O."/>
        </authorList>
    </citation>
    <scope>NUCLEOTIDE SEQUENCE</scope>
    <source>
        <strain evidence="1">6C</strain>
    </source>
</reference>
<gene>
    <name evidence="1" type="ORF">RE6C_01754</name>
</gene>
<dbReference type="Proteomes" id="UP000011529">
    <property type="component" value="Unassembled WGS sequence"/>
</dbReference>
<proteinExistence type="predicted"/>
<dbReference type="PATRIC" id="fig|1263867.3.peg.1864"/>
<accession>M2B704</accession>
<keyword evidence="2" id="KW-1185">Reference proteome</keyword>
<comment type="caution">
    <text evidence="1">The sequence shown here is derived from an EMBL/GenBank/DDBJ whole genome shotgun (WGS) entry which is preliminary data.</text>
</comment>
<dbReference type="AlphaFoldDB" id="M2B704"/>
<name>M2B704_9BACT</name>
<sequence>MVLSRFLGGQDRLRQNGHTRLTALSGWLALIREIIRRMKSESGCA</sequence>
<evidence type="ECO:0000313" key="2">
    <source>
        <dbReference type="Proteomes" id="UP000011529"/>
    </source>
</evidence>
<evidence type="ECO:0000313" key="1">
    <source>
        <dbReference type="EMBL" id="EMB17488.1"/>
    </source>
</evidence>
<dbReference type="EMBL" id="ANMO01000096">
    <property type="protein sequence ID" value="EMB17488.1"/>
    <property type="molecule type" value="Genomic_DNA"/>
</dbReference>
<organism evidence="1 2">
    <name type="scientific">Rhodopirellula europaea 6C</name>
    <dbReference type="NCBI Taxonomy" id="1263867"/>
    <lineage>
        <taxon>Bacteria</taxon>
        <taxon>Pseudomonadati</taxon>
        <taxon>Planctomycetota</taxon>
        <taxon>Planctomycetia</taxon>
        <taxon>Pirellulales</taxon>
        <taxon>Pirellulaceae</taxon>
        <taxon>Rhodopirellula</taxon>
    </lineage>
</organism>
<protein>
    <submittedName>
        <fullName evidence="1">Uncharacterized protein</fullName>
    </submittedName>
</protein>
<reference evidence="1" key="2">
    <citation type="journal article" date="2013" name="Mar. Genomics">
        <title>Expression of sulfatases in Rhodopirellula baltica and the diversity of sulfatases in the genus Rhodopirellula.</title>
        <authorList>
            <person name="Wegner C.E."/>
            <person name="Richter-Heitmann T."/>
            <person name="Klindworth A."/>
            <person name="Klockow C."/>
            <person name="Richter M."/>
            <person name="Achstetter T."/>
            <person name="Glockner F.O."/>
            <person name="Harder J."/>
        </authorList>
    </citation>
    <scope>NUCLEOTIDE SEQUENCE [LARGE SCALE GENOMIC DNA]</scope>
    <source>
        <strain evidence="1">6C</strain>
    </source>
</reference>